<comment type="cofactor">
    <cofactor evidence="1 9">
        <name>heme</name>
        <dbReference type="ChEBI" id="CHEBI:30413"/>
    </cofactor>
</comment>
<dbReference type="GO" id="GO:0016705">
    <property type="term" value="F:oxidoreductase activity, acting on paired donors, with incorporation or reduction of molecular oxygen"/>
    <property type="evidence" value="ECO:0007669"/>
    <property type="project" value="InterPro"/>
</dbReference>
<dbReference type="Pfam" id="PF00067">
    <property type="entry name" value="p450"/>
    <property type="match status" value="1"/>
</dbReference>
<keyword evidence="5 9" id="KW-0479">Metal-binding</keyword>
<sequence length="567" mass="63712">MSDLLFASLTLLAAFCALCVAFLIHAIWIGPSSNPLRRLPGPPSYRLYDNTHMTMTVDPVYSPRSHERFVKEYGRNIHIRGPLPWDDRLLTLDPVSLAYVLKNSTTYEKPWQARKLITSLIGCGMLAAEGQVHKRQRRVATPAFGIHNLRALEPLVFSKGILLKDKWLSLMKGAENLEGGMKLDVCDWISRATFDVMGFAGFDYQFNAIENGDNELFRAYKDMFEVSIAQAKGGFRSVLGLYVPFADWIFPDQETRTVQRCTTVIERVAGKVIQEKKRKIAEAEERGKNYDGRDLLTLLLKSNQAEDLPPTQRISDEDILNTINTFMFAGSDTTSLAITWTLMLLAIHPDLQTKLRTECLSILPSTPLSSLTEEEVDSLYSMVADLPYLDKVTKESLRLIPPLHSSIRVATKDDVIPTSSPIKRTMPDGSVQEDWDGVHVQKGSFIHVAVEGFNMDKEFWGDDAWMFVPDRWDNLPEKATALPGLYSNLMTFSAGPRACIGMRFSIIEMKSFLFILLTNFVFSPTGERVGKANVVLTRPYVVGKHKEGSQCPLMVTPYVHQDSVASS</sequence>
<proteinExistence type="inferred from homology"/>
<keyword evidence="4 9" id="KW-0349">Heme</keyword>
<accession>A0AAW0G952</accession>
<dbReference type="InterPro" id="IPR017972">
    <property type="entry name" value="Cyt_P450_CS"/>
</dbReference>
<evidence type="ECO:0000313" key="11">
    <source>
        <dbReference type="EMBL" id="KAK7689940.1"/>
    </source>
</evidence>
<comment type="similarity">
    <text evidence="3 10">Belongs to the cytochrome P450 family.</text>
</comment>
<evidence type="ECO:0000313" key="12">
    <source>
        <dbReference type="Proteomes" id="UP001385951"/>
    </source>
</evidence>
<dbReference type="GO" id="GO:0005506">
    <property type="term" value="F:iron ion binding"/>
    <property type="evidence" value="ECO:0007669"/>
    <property type="project" value="InterPro"/>
</dbReference>
<dbReference type="GO" id="GO:0020037">
    <property type="term" value="F:heme binding"/>
    <property type="evidence" value="ECO:0007669"/>
    <property type="project" value="InterPro"/>
</dbReference>
<dbReference type="PANTHER" id="PTHR24305:SF166">
    <property type="entry name" value="CYTOCHROME P450 12A4, MITOCHONDRIAL-RELATED"/>
    <property type="match status" value="1"/>
</dbReference>
<evidence type="ECO:0000256" key="10">
    <source>
        <dbReference type="RuleBase" id="RU000461"/>
    </source>
</evidence>
<gene>
    <name evidence="11" type="ORF">QCA50_006580</name>
</gene>
<dbReference type="InterPro" id="IPR002401">
    <property type="entry name" value="Cyt_P450_E_grp-I"/>
</dbReference>
<dbReference type="EMBL" id="JASBNA010000007">
    <property type="protein sequence ID" value="KAK7689940.1"/>
    <property type="molecule type" value="Genomic_DNA"/>
</dbReference>
<dbReference type="SUPFAM" id="SSF48264">
    <property type="entry name" value="Cytochrome P450"/>
    <property type="match status" value="1"/>
</dbReference>
<dbReference type="PANTHER" id="PTHR24305">
    <property type="entry name" value="CYTOCHROME P450"/>
    <property type="match status" value="1"/>
</dbReference>
<evidence type="ECO:0000256" key="8">
    <source>
        <dbReference type="ARBA" id="ARBA00023033"/>
    </source>
</evidence>
<dbReference type="InterPro" id="IPR001128">
    <property type="entry name" value="Cyt_P450"/>
</dbReference>
<keyword evidence="6 10" id="KW-0560">Oxidoreductase</keyword>
<dbReference type="PROSITE" id="PS00086">
    <property type="entry name" value="CYTOCHROME_P450"/>
    <property type="match status" value="1"/>
</dbReference>
<dbReference type="InterPro" id="IPR036396">
    <property type="entry name" value="Cyt_P450_sf"/>
</dbReference>
<dbReference type="AlphaFoldDB" id="A0AAW0G952"/>
<evidence type="ECO:0000256" key="4">
    <source>
        <dbReference type="ARBA" id="ARBA00022617"/>
    </source>
</evidence>
<evidence type="ECO:0000256" key="3">
    <source>
        <dbReference type="ARBA" id="ARBA00010617"/>
    </source>
</evidence>
<keyword evidence="7 9" id="KW-0408">Iron</keyword>
<dbReference type="PRINTS" id="PR00385">
    <property type="entry name" value="P450"/>
</dbReference>
<keyword evidence="12" id="KW-1185">Reference proteome</keyword>
<dbReference type="PRINTS" id="PR00463">
    <property type="entry name" value="EP450I"/>
</dbReference>
<dbReference type="Gene3D" id="1.10.630.10">
    <property type="entry name" value="Cytochrome P450"/>
    <property type="match status" value="1"/>
</dbReference>
<feature type="binding site" description="axial binding residue" evidence="9">
    <location>
        <position position="499"/>
    </location>
    <ligand>
        <name>heme</name>
        <dbReference type="ChEBI" id="CHEBI:30413"/>
    </ligand>
    <ligandPart>
        <name>Fe</name>
        <dbReference type="ChEBI" id="CHEBI:18248"/>
    </ligandPart>
</feature>
<organism evidence="11 12">
    <name type="scientific">Cerrena zonata</name>
    <dbReference type="NCBI Taxonomy" id="2478898"/>
    <lineage>
        <taxon>Eukaryota</taxon>
        <taxon>Fungi</taxon>
        <taxon>Dikarya</taxon>
        <taxon>Basidiomycota</taxon>
        <taxon>Agaricomycotina</taxon>
        <taxon>Agaricomycetes</taxon>
        <taxon>Polyporales</taxon>
        <taxon>Cerrenaceae</taxon>
        <taxon>Cerrena</taxon>
    </lineage>
</organism>
<dbReference type="CDD" id="cd11069">
    <property type="entry name" value="CYP_FUM15-like"/>
    <property type="match status" value="1"/>
</dbReference>
<evidence type="ECO:0000256" key="9">
    <source>
        <dbReference type="PIRSR" id="PIRSR602401-1"/>
    </source>
</evidence>
<comment type="caution">
    <text evidence="11">The sequence shown here is derived from an EMBL/GenBank/DDBJ whole genome shotgun (WGS) entry which is preliminary data.</text>
</comment>
<reference evidence="11 12" key="1">
    <citation type="submission" date="2022-09" db="EMBL/GenBank/DDBJ databases">
        <authorList>
            <person name="Palmer J.M."/>
        </authorList>
    </citation>
    <scope>NUCLEOTIDE SEQUENCE [LARGE SCALE GENOMIC DNA]</scope>
    <source>
        <strain evidence="11 12">DSM 7382</strain>
    </source>
</reference>
<evidence type="ECO:0000256" key="5">
    <source>
        <dbReference type="ARBA" id="ARBA00022723"/>
    </source>
</evidence>
<evidence type="ECO:0000256" key="1">
    <source>
        <dbReference type="ARBA" id="ARBA00001971"/>
    </source>
</evidence>
<dbReference type="Proteomes" id="UP001385951">
    <property type="component" value="Unassembled WGS sequence"/>
</dbReference>
<dbReference type="GO" id="GO:0004497">
    <property type="term" value="F:monooxygenase activity"/>
    <property type="evidence" value="ECO:0007669"/>
    <property type="project" value="UniProtKB-KW"/>
</dbReference>
<keyword evidence="8 10" id="KW-0503">Monooxygenase</keyword>
<evidence type="ECO:0000256" key="2">
    <source>
        <dbReference type="ARBA" id="ARBA00005179"/>
    </source>
</evidence>
<evidence type="ECO:0000256" key="7">
    <source>
        <dbReference type="ARBA" id="ARBA00023004"/>
    </source>
</evidence>
<dbReference type="InterPro" id="IPR050121">
    <property type="entry name" value="Cytochrome_P450_monoxygenase"/>
</dbReference>
<name>A0AAW0G952_9APHY</name>
<protein>
    <recommendedName>
        <fullName evidence="13">Cytochrome P450</fullName>
    </recommendedName>
</protein>
<evidence type="ECO:0008006" key="13">
    <source>
        <dbReference type="Google" id="ProtNLM"/>
    </source>
</evidence>
<evidence type="ECO:0000256" key="6">
    <source>
        <dbReference type="ARBA" id="ARBA00023002"/>
    </source>
</evidence>
<comment type="pathway">
    <text evidence="2">Secondary metabolite biosynthesis.</text>
</comment>